<reference evidence="9 10" key="1">
    <citation type="journal article" date="2019" name="Nat. Ecol. Evol.">
        <title>Megaphylogeny resolves global patterns of mushroom evolution.</title>
        <authorList>
            <person name="Varga T."/>
            <person name="Krizsan K."/>
            <person name="Foldi C."/>
            <person name="Dima B."/>
            <person name="Sanchez-Garcia M."/>
            <person name="Sanchez-Ramirez S."/>
            <person name="Szollosi G.J."/>
            <person name="Szarkandi J.G."/>
            <person name="Papp V."/>
            <person name="Albert L."/>
            <person name="Andreopoulos W."/>
            <person name="Angelini C."/>
            <person name="Antonin V."/>
            <person name="Barry K.W."/>
            <person name="Bougher N.L."/>
            <person name="Buchanan P."/>
            <person name="Buyck B."/>
            <person name="Bense V."/>
            <person name="Catcheside P."/>
            <person name="Chovatia M."/>
            <person name="Cooper J."/>
            <person name="Damon W."/>
            <person name="Desjardin D."/>
            <person name="Finy P."/>
            <person name="Geml J."/>
            <person name="Haridas S."/>
            <person name="Hughes K."/>
            <person name="Justo A."/>
            <person name="Karasinski D."/>
            <person name="Kautmanova I."/>
            <person name="Kiss B."/>
            <person name="Kocsube S."/>
            <person name="Kotiranta H."/>
            <person name="LaButti K.M."/>
            <person name="Lechner B.E."/>
            <person name="Liimatainen K."/>
            <person name="Lipzen A."/>
            <person name="Lukacs Z."/>
            <person name="Mihaltcheva S."/>
            <person name="Morgado L.N."/>
            <person name="Niskanen T."/>
            <person name="Noordeloos M.E."/>
            <person name="Ohm R.A."/>
            <person name="Ortiz-Santana B."/>
            <person name="Ovrebo C."/>
            <person name="Racz N."/>
            <person name="Riley R."/>
            <person name="Savchenko A."/>
            <person name="Shiryaev A."/>
            <person name="Soop K."/>
            <person name="Spirin V."/>
            <person name="Szebenyi C."/>
            <person name="Tomsovsky M."/>
            <person name="Tulloss R.E."/>
            <person name="Uehling J."/>
            <person name="Grigoriev I.V."/>
            <person name="Vagvolgyi C."/>
            <person name="Papp T."/>
            <person name="Martin F.M."/>
            <person name="Miettinen O."/>
            <person name="Hibbett D.S."/>
            <person name="Nagy L.G."/>
        </authorList>
    </citation>
    <scope>NUCLEOTIDE SEQUENCE [LARGE SCALE GENOMIC DNA]</scope>
    <source>
        <strain evidence="9 10">HHB13444</strain>
    </source>
</reference>
<dbReference type="GO" id="GO:0046872">
    <property type="term" value="F:metal ion binding"/>
    <property type="evidence" value="ECO:0007669"/>
    <property type="project" value="UniProtKB-KW"/>
</dbReference>
<keyword evidence="4 7" id="KW-0479">Metal-binding</keyword>
<evidence type="ECO:0000256" key="5">
    <source>
        <dbReference type="ARBA" id="ARBA00022801"/>
    </source>
</evidence>
<accession>A0A5C3P560</accession>
<dbReference type="STRING" id="1314778.A0A5C3P560"/>
<dbReference type="GO" id="GO:0006508">
    <property type="term" value="P:proteolysis"/>
    <property type="evidence" value="ECO:0007669"/>
    <property type="project" value="UniProtKB-KW"/>
</dbReference>
<dbReference type="Proteomes" id="UP000308197">
    <property type="component" value="Unassembled WGS sequence"/>
</dbReference>
<evidence type="ECO:0000256" key="6">
    <source>
        <dbReference type="ARBA" id="ARBA00022833"/>
    </source>
</evidence>
<dbReference type="SUPFAM" id="SSF53187">
    <property type="entry name" value="Zn-dependent exopeptidases"/>
    <property type="match status" value="1"/>
</dbReference>
<gene>
    <name evidence="9" type="ORF">K466DRAFT_227428</name>
</gene>
<evidence type="ECO:0000313" key="9">
    <source>
        <dbReference type="EMBL" id="TFK84382.1"/>
    </source>
</evidence>
<evidence type="ECO:0000256" key="3">
    <source>
        <dbReference type="ARBA" id="ARBA00022670"/>
    </source>
</evidence>
<proteinExistence type="inferred from homology"/>
<evidence type="ECO:0000256" key="7">
    <source>
        <dbReference type="RuleBase" id="RU361240"/>
    </source>
</evidence>
<keyword evidence="5 7" id="KW-0378">Hydrolase</keyword>
<feature type="chain" id="PRO_5023008519" description="Peptide hydrolase" evidence="7">
    <location>
        <begin position="29"/>
        <end position="498"/>
    </location>
</feature>
<feature type="signal peptide" evidence="7">
    <location>
        <begin position="1"/>
        <end position="28"/>
    </location>
</feature>
<organism evidence="9 10">
    <name type="scientific">Polyporus arcularius HHB13444</name>
    <dbReference type="NCBI Taxonomy" id="1314778"/>
    <lineage>
        <taxon>Eukaryota</taxon>
        <taxon>Fungi</taxon>
        <taxon>Dikarya</taxon>
        <taxon>Basidiomycota</taxon>
        <taxon>Agaricomycotina</taxon>
        <taxon>Agaricomycetes</taxon>
        <taxon>Polyporales</taxon>
        <taxon>Polyporaceae</taxon>
        <taxon>Polyporus</taxon>
    </lineage>
</organism>
<evidence type="ECO:0000256" key="2">
    <source>
        <dbReference type="ARBA" id="ARBA00005634"/>
    </source>
</evidence>
<keyword evidence="6 7" id="KW-0862">Zinc</keyword>
<dbReference type="InterPro" id="IPR045175">
    <property type="entry name" value="M28_fam"/>
</dbReference>
<evidence type="ECO:0000256" key="1">
    <source>
        <dbReference type="ARBA" id="ARBA00001947"/>
    </source>
</evidence>
<comment type="similarity">
    <text evidence="2">Belongs to the peptidase M28 family. M28B subfamily.</text>
</comment>
<dbReference type="AlphaFoldDB" id="A0A5C3P560"/>
<evidence type="ECO:0000259" key="8">
    <source>
        <dbReference type="Pfam" id="PF04389"/>
    </source>
</evidence>
<keyword evidence="7" id="KW-0732">Signal</keyword>
<dbReference type="PANTHER" id="PTHR12147">
    <property type="entry name" value="METALLOPEPTIDASE M28 FAMILY MEMBER"/>
    <property type="match status" value="1"/>
</dbReference>
<dbReference type="EMBL" id="ML211320">
    <property type="protein sequence ID" value="TFK84382.1"/>
    <property type="molecule type" value="Genomic_DNA"/>
</dbReference>
<keyword evidence="10" id="KW-1185">Reference proteome</keyword>
<dbReference type="EC" id="3.4.-.-" evidence="7"/>
<dbReference type="PANTHER" id="PTHR12147:SF26">
    <property type="entry name" value="PEPTIDASE M28 DOMAIN-CONTAINING PROTEIN"/>
    <property type="match status" value="1"/>
</dbReference>
<dbReference type="GO" id="GO:0008235">
    <property type="term" value="F:metalloexopeptidase activity"/>
    <property type="evidence" value="ECO:0007669"/>
    <property type="project" value="InterPro"/>
</dbReference>
<dbReference type="Pfam" id="PF04389">
    <property type="entry name" value="Peptidase_M28"/>
    <property type="match status" value="1"/>
</dbReference>
<feature type="domain" description="Peptidase M28" evidence="8">
    <location>
        <begin position="161"/>
        <end position="371"/>
    </location>
</feature>
<name>A0A5C3P560_9APHY</name>
<evidence type="ECO:0000256" key="4">
    <source>
        <dbReference type="ARBA" id="ARBA00022723"/>
    </source>
</evidence>
<keyword evidence="3 7" id="KW-0645">Protease</keyword>
<protein>
    <recommendedName>
        <fullName evidence="7">Peptide hydrolase</fullName>
        <ecNumber evidence="7">3.4.-.-</ecNumber>
    </recommendedName>
</protein>
<dbReference type="InterPro" id="IPR007484">
    <property type="entry name" value="Peptidase_M28"/>
</dbReference>
<comment type="cofactor">
    <cofactor evidence="1">
        <name>Zn(2+)</name>
        <dbReference type="ChEBI" id="CHEBI:29105"/>
    </cofactor>
</comment>
<dbReference type="Gene3D" id="3.40.630.10">
    <property type="entry name" value="Zn peptidases"/>
    <property type="match status" value="1"/>
</dbReference>
<sequence>MFPRSLQLTHVANGLLFLALLSTSLANANPLRPRDSQTSPASHVNPLFGRECASTDIWPKGPGNALVPQAPTAELRRMLAQIDPKRVNATITKLVSFGTRHTLSSQTDPVRGIGAARDWLAAEMRSIAAGAARGTNITITVPSYIQQPASRIPTPTNISDVVATIHGASDANRVYVITGHYDSRVTDIMNFTDDAPGADDDGSGVAVVLELLRIMSQRPPPAATIMLGAVAGEEQGLFGADHLAQILFDAGADVQGMFTNDIVGSSKADDGTIDPFSIRLFAEGIPATGSNASQISTLESIGGENDSPARELARFVNEVATNDATGMSVRVIYRLDRFLRGGDHEPFLERGFPAARFTEPHENFAHQHQDVRVDPVTGQQFGDLIEFCDFDFIARVAKVNGAALWSLAQAPGTPKNVIIDTSVLTNNSTLLWEHGSDEGLAGYEVVWRPTIAPFWTNVIPVGLVNKVTVNVSKDNAVLGVRAVGRNGYRSPAALPFPG</sequence>
<dbReference type="InParanoid" id="A0A5C3P560"/>
<evidence type="ECO:0000313" key="10">
    <source>
        <dbReference type="Proteomes" id="UP000308197"/>
    </source>
</evidence>